<feature type="transmembrane region" description="Helical" evidence="14">
    <location>
        <begin position="291"/>
        <end position="313"/>
    </location>
</feature>
<dbReference type="Pfam" id="PF03924">
    <property type="entry name" value="CHASE"/>
    <property type="match status" value="1"/>
</dbReference>
<dbReference type="Pfam" id="PF00072">
    <property type="entry name" value="Response_reg"/>
    <property type="match status" value="2"/>
</dbReference>
<dbReference type="SUPFAM" id="SSF47384">
    <property type="entry name" value="Homodimeric domain of signal transducing histidine kinase"/>
    <property type="match status" value="1"/>
</dbReference>
<evidence type="ECO:0000313" key="21">
    <source>
        <dbReference type="EMBL" id="QZA79182.1"/>
    </source>
</evidence>
<evidence type="ECO:0000256" key="4">
    <source>
        <dbReference type="ARBA" id="ARBA00022475"/>
    </source>
</evidence>
<keyword evidence="10" id="KW-0902">Two-component regulatory system</keyword>
<dbReference type="Gene3D" id="1.20.120.160">
    <property type="entry name" value="HPT domain"/>
    <property type="match status" value="1"/>
</dbReference>
<dbReference type="SMART" id="SM01079">
    <property type="entry name" value="CHASE"/>
    <property type="match status" value="1"/>
</dbReference>
<evidence type="ECO:0000256" key="10">
    <source>
        <dbReference type="ARBA" id="ARBA00023012"/>
    </source>
</evidence>
<feature type="domain" description="Response regulatory" evidence="16">
    <location>
        <begin position="999"/>
        <end position="1117"/>
    </location>
</feature>
<dbReference type="InterPro" id="IPR000700">
    <property type="entry name" value="PAS-assoc_C"/>
</dbReference>
<keyword evidence="11 14" id="KW-0472">Membrane</keyword>
<dbReference type="InterPro" id="IPR005467">
    <property type="entry name" value="His_kinase_dom"/>
</dbReference>
<accession>A0ABX8Z9D5</accession>
<dbReference type="InterPro" id="IPR001789">
    <property type="entry name" value="Sig_transdc_resp-reg_receiver"/>
</dbReference>
<dbReference type="PROSITE" id="PS50894">
    <property type="entry name" value="HPT"/>
    <property type="match status" value="1"/>
</dbReference>
<dbReference type="Gene3D" id="3.30.450.20">
    <property type="entry name" value="PAS domain"/>
    <property type="match status" value="3"/>
</dbReference>
<evidence type="ECO:0000256" key="3">
    <source>
        <dbReference type="ARBA" id="ARBA00012438"/>
    </source>
</evidence>
<keyword evidence="4" id="KW-1003">Cell membrane</keyword>
<dbReference type="EC" id="2.7.13.3" evidence="3"/>
<evidence type="ECO:0000259" key="20">
    <source>
        <dbReference type="PROSITE" id="PS50894"/>
    </source>
</evidence>
<feature type="domain" description="HPt" evidence="20">
    <location>
        <begin position="1310"/>
        <end position="1403"/>
    </location>
</feature>
<dbReference type="InterPro" id="IPR036097">
    <property type="entry name" value="HisK_dim/P_sf"/>
</dbReference>
<protein>
    <recommendedName>
        <fullName evidence="3">histidine kinase</fullName>
        <ecNumber evidence="3">2.7.13.3</ecNumber>
    </recommendedName>
</protein>
<feature type="domain" description="Response regulatory" evidence="16">
    <location>
        <begin position="1145"/>
        <end position="1262"/>
    </location>
</feature>
<keyword evidence="6 14" id="KW-0812">Transmembrane</keyword>
<dbReference type="SUPFAM" id="SSF52172">
    <property type="entry name" value="CheY-like"/>
    <property type="match status" value="2"/>
</dbReference>
<dbReference type="Gene3D" id="1.10.287.130">
    <property type="match status" value="1"/>
</dbReference>
<dbReference type="InterPro" id="IPR003661">
    <property type="entry name" value="HisK_dim/P_dom"/>
</dbReference>
<dbReference type="PRINTS" id="PR00344">
    <property type="entry name" value="BCTRLSENSOR"/>
</dbReference>
<dbReference type="CDD" id="cd00088">
    <property type="entry name" value="HPT"/>
    <property type="match status" value="1"/>
</dbReference>
<feature type="modified residue" description="4-aspartylphosphate" evidence="13">
    <location>
        <position position="1194"/>
    </location>
</feature>
<dbReference type="PANTHER" id="PTHR45339:SF1">
    <property type="entry name" value="HYBRID SIGNAL TRANSDUCTION HISTIDINE KINASE J"/>
    <property type="match status" value="1"/>
</dbReference>
<evidence type="ECO:0000256" key="12">
    <source>
        <dbReference type="PROSITE-ProRule" id="PRU00110"/>
    </source>
</evidence>
<evidence type="ECO:0000256" key="14">
    <source>
        <dbReference type="SAM" id="Phobius"/>
    </source>
</evidence>
<evidence type="ECO:0000256" key="1">
    <source>
        <dbReference type="ARBA" id="ARBA00000085"/>
    </source>
</evidence>
<dbReference type="SMART" id="SM00091">
    <property type="entry name" value="PAS"/>
    <property type="match status" value="3"/>
</dbReference>
<evidence type="ECO:0000313" key="22">
    <source>
        <dbReference type="Proteomes" id="UP000825679"/>
    </source>
</evidence>
<dbReference type="InterPro" id="IPR000014">
    <property type="entry name" value="PAS"/>
</dbReference>
<dbReference type="PROSITE" id="PS50109">
    <property type="entry name" value="HIS_KIN"/>
    <property type="match status" value="1"/>
</dbReference>
<comment type="catalytic activity">
    <reaction evidence="1">
        <text>ATP + protein L-histidine = ADP + protein N-phospho-L-histidine.</text>
        <dbReference type="EC" id="2.7.13.3"/>
    </reaction>
</comment>
<dbReference type="CDD" id="cd16922">
    <property type="entry name" value="HATPase_EvgS-ArcB-TorS-like"/>
    <property type="match status" value="1"/>
</dbReference>
<dbReference type="InterPro" id="IPR013655">
    <property type="entry name" value="PAS_fold_3"/>
</dbReference>
<dbReference type="Pfam" id="PF02518">
    <property type="entry name" value="HATPase_c"/>
    <property type="match status" value="1"/>
</dbReference>
<dbReference type="PROSITE" id="PS50112">
    <property type="entry name" value="PAS"/>
    <property type="match status" value="2"/>
</dbReference>
<evidence type="ECO:0000256" key="5">
    <source>
        <dbReference type="ARBA" id="ARBA00022553"/>
    </source>
</evidence>
<dbReference type="SMART" id="SM00086">
    <property type="entry name" value="PAC"/>
    <property type="match status" value="3"/>
</dbReference>
<dbReference type="InterPro" id="IPR003594">
    <property type="entry name" value="HATPase_dom"/>
</dbReference>
<evidence type="ECO:0000256" key="13">
    <source>
        <dbReference type="PROSITE-ProRule" id="PRU00169"/>
    </source>
</evidence>
<organism evidence="21 22">
    <name type="scientific">Deefgea tanakiae</name>
    <dbReference type="NCBI Taxonomy" id="2865840"/>
    <lineage>
        <taxon>Bacteria</taxon>
        <taxon>Pseudomonadati</taxon>
        <taxon>Pseudomonadota</taxon>
        <taxon>Betaproteobacteria</taxon>
        <taxon>Neisseriales</taxon>
        <taxon>Chitinibacteraceae</taxon>
        <taxon>Deefgea</taxon>
    </lineage>
</organism>
<dbReference type="EMBL" id="CP081150">
    <property type="protein sequence ID" value="QZA79182.1"/>
    <property type="molecule type" value="Genomic_DNA"/>
</dbReference>
<feature type="domain" description="PAC" evidence="18">
    <location>
        <begin position="690"/>
        <end position="742"/>
    </location>
</feature>
<dbReference type="Pfam" id="PF00512">
    <property type="entry name" value="HisKA"/>
    <property type="match status" value="1"/>
</dbReference>
<evidence type="ECO:0000259" key="16">
    <source>
        <dbReference type="PROSITE" id="PS50110"/>
    </source>
</evidence>
<dbReference type="PROSITE" id="PS50113">
    <property type="entry name" value="PAC"/>
    <property type="match status" value="1"/>
</dbReference>
<dbReference type="InterPro" id="IPR001610">
    <property type="entry name" value="PAC"/>
</dbReference>
<dbReference type="PROSITE" id="PS50110">
    <property type="entry name" value="RESPONSE_REGULATORY"/>
    <property type="match status" value="2"/>
</dbReference>
<dbReference type="NCBIfam" id="TIGR00229">
    <property type="entry name" value="sensory_box"/>
    <property type="match status" value="1"/>
</dbReference>
<dbReference type="SUPFAM" id="SSF55785">
    <property type="entry name" value="PYP-like sensor domain (PAS domain)"/>
    <property type="match status" value="3"/>
</dbReference>
<dbReference type="Pfam" id="PF13426">
    <property type="entry name" value="PAS_9"/>
    <property type="match status" value="1"/>
</dbReference>
<keyword evidence="7" id="KW-0547">Nucleotide-binding</keyword>
<dbReference type="InterPro" id="IPR004358">
    <property type="entry name" value="Sig_transdc_His_kin-like_C"/>
</dbReference>
<evidence type="ECO:0000256" key="8">
    <source>
        <dbReference type="ARBA" id="ARBA00022840"/>
    </source>
</evidence>
<dbReference type="InterPro" id="IPR036890">
    <property type="entry name" value="HATPase_C_sf"/>
</dbReference>
<dbReference type="SMART" id="SM00448">
    <property type="entry name" value="REC"/>
    <property type="match status" value="2"/>
</dbReference>
<dbReference type="Proteomes" id="UP000825679">
    <property type="component" value="Chromosome"/>
</dbReference>
<dbReference type="SMART" id="SM00387">
    <property type="entry name" value="HATPase_c"/>
    <property type="match status" value="1"/>
</dbReference>
<dbReference type="InterPro" id="IPR036641">
    <property type="entry name" value="HPT_dom_sf"/>
</dbReference>
<dbReference type="InterPro" id="IPR006189">
    <property type="entry name" value="CHASE_dom"/>
</dbReference>
<dbReference type="Gene3D" id="3.30.565.10">
    <property type="entry name" value="Histidine kinase-like ATPase, C-terminal domain"/>
    <property type="match status" value="1"/>
</dbReference>
<feature type="modified residue" description="Phosphohistidine" evidence="12">
    <location>
        <position position="1349"/>
    </location>
</feature>
<dbReference type="InterPro" id="IPR013767">
    <property type="entry name" value="PAS_fold"/>
</dbReference>
<dbReference type="InterPro" id="IPR011006">
    <property type="entry name" value="CheY-like_superfamily"/>
</dbReference>
<gene>
    <name evidence="21" type="ORF">K4H28_07250</name>
</gene>
<evidence type="ECO:0000259" key="17">
    <source>
        <dbReference type="PROSITE" id="PS50112"/>
    </source>
</evidence>
<feature type="domain" description="PAS" evidence="17">
    <location>
        <begin position="336"/>
        <end position="406"/>
    </location>
</feature>
<comment type="subcellular location">
    <subcellularLocation>
        <location evidence="2">Cell membrane</location>
        <topology evidence="2">Multi-pass membrane protein</topology>
    </subcellularLocation>
</comment>
<proteinExistence type="predicted"/>
<dbReference type="CDD" id="cd00082">
    <property type="entry name" value="HisKA"/>
    <property type="match status" value="1"/>
</dbReference>
<feature type="modified residue" description="4-aspartylphosphate" evidence="13">
    <location>
        <position position="1050"/>
    </location>
</feature>
<name>A0ABX8Z9D5_9NEIS</name>
<evidence type="ECO:0000256" key="7">
    <source>
        <dbReference type="ARBA" id="ARBA00022741"/>
    </source>
</evidence>
<evidence type="ECO:0000259" key="15">
    <source>
        <dbReference type="PROSITE" id="PS50109"/>
    </source>
</evidence>
<dbReference type="Pfam" id="PF01627">
    <property type="entry name" value="Hpt"/>
    <property type="match status" value="1"/>
</dbReference>
<evidence type="ECO:0000256" key="11">
    <source>
        <dbReference type="ARBA" id="ARBA00023136"/>
    </source>
</evidence>
<keyword evidence="8" id="KW-0067">ATP-binding</keyword>
<evidence type="ECO:0000259" key="18">
    <source>
        <dbReference type="PROSITE" id="PS50113"/>
    </source>
</evidence>
<evidence type="ECO:0000256" key="2">
    <source>
        <dbReference type="ARBA" id="ARBA00004651"/>
    </source>
</evidence>
<feature type="domain" description="PAS" evidence="17">
    <location>
        <begin position="601"/>
        <end position="646"/>
    </location>
</feature>
<dbReference type="CDD" id="cd17546">
    <property type="entry name" value="REC_hyHK_CKI1_RcsC-like"/>
    <property type="match status" value="1"/>
</dbReference>
<dbReference type="InterPro" id="IPR008207">
    <property type="entry name" value="Sig_transdc_His_kin_Hpt_dom"/>
</dbReference>
<sequence length="1403" mass="154206">MSMFAWYFSARELNRQAQIQFEQQSEPLISALKLRVKSLSLGLRGARTVPLMVNGELRPQHFRNYMATRKLADEFPGALGFGFIRRVQTQDLETFVADQRVFRPEFSVKSLGQSAGAKFIIQYIEPLAPNRKAVGLDVASEPTRKAAAMLAMQTGEMAMTAPIQLVQAGKSEAGFLLMLPYYLRPMEGVEYGSVKDREDLLIGWVYTPVQMSLLVAGLGDLLGQRIDFEIYSGDAVKQSALIYDDDGHVAKTGRTSVTQRTFSRQVHIEMGGQIWTVVLSSNARFTKEFDGWLPVIVLCLGLLLTTLVTIALANAARLKNRAQALAEAMSLQARQREVQLDAVLDNTPDVIVTADRHGTIIRANHTVKRLLGFEPEALIGKNVTVLMSETDAALHEQYVERYRYRGHAAVMGKDRALWAKHVDGHLMPVEVNLNQFELEGSVFLVAQIRDISVRLQGESALRASQRQLSMIVDSAGLGTWDLNLVTGDAYFGGVYGEMLGFNTQALIPNVKTWRELVHPEQLQLFEGLLEAHLAGFAPVFSCEVQMKMADDSWKWVHTIGRLYEYDEQGTPLKIAGIRLDIDSRKRNELAVIEKDKTLQQLQQQLSSVINSATEISIIATNAQGLIEVFNVGAEKMLGYSADEMVGLQSPAVLHDVNEVIARGQLIYEQTGVLVSGFDVFVYFARQGISDSNEWTYVCKNGTRLTVNLMVTARHNEAGSVVGYLGVATNVTEQKKINAILEAATEEAVQANRAKSDFLANMSHEIRTPMNAVIGFSNLLSDTPLNETQLDFVNSIQQSGDALLSLINDILDFSKIEAGYLELEEIEFDLRYLLEGVLDIVAEKTARQNLDLACIVDPRLPQKFIGDPGRLRQVLLNLLNNAIKFTAEGEVVARVVMTQREANQCHLRFAIKDSGIGMSVAAKDKLFKPFSQADSSTTRRFGGTGLGLSICKRLIDAMNGEIGVESEVGAGSEFWFEVMLPVVLEGVGQLPAPEPLQGKKVLVIDDFAANRELIKLQLETFGMEAVSFDSSQSALHALRVEPHEYVLALIDMQLPDVDGLMLAKCIRELDACADMPLILLTSMAVPGMAADAKLAGYSGFLTKPIRQSQLIYAIEETFKMQHQPKSMQSLVTAHRLAEQIAASKPYILLAEDNPINQKVAVLMLEKLGCRVDVAVNGQIALEAVQENQYDVVLMDCQMPVMDGFAATNAIRALPISVANVYIVALTANAFQSDIDQCYAAGMSDFVAKPIYLNEISQALQRGLSQSGRLIQLDSDSEQGEGMTEVNDLDLALQLELKDITQMFIELEQAVGMDMKDELLALFFPTLDECVEGLQQAIPGGDTTSVVSFAHKLKGAAGQLGAARLAGYSKAIEVAAKSGDLEVAAKEFVSLQALGAKISERLRVA</sequence>
<dbReference type="Gene3D" id="3.30.450.350">
    <property type="entry name" value="CHASE domain"/>
    <property type="match status" value="1"/>
</dbReference>
<evidence type="ECO:0000259" key="19">
    <source>
        <dbReference type="PROSITE" id="PS50839"/>
    </source>
</evidence>
<dbReference type="InterPro" id="IPR042240">
    <property type="entry name" value="CHASE_sf"/>
</dbReference>
<dbReference type="SMART" id="SM00388">
    <property type="entry name" value="HisKA"/>
    <property type="match status" value="1"/>
</dbReference>
<dbReference type="PANTHER" id="PTHR45339">
    <property type="entry name" value="HYBRID SIGNAL TRANSDUCTION HISTIDINE KINASE J"/>
    <property type="match status" value="1"/>
</dbReference>
<dbReference type="InterPro" id="IPR035965">
    <property type="entry name" value="PAS-like_dom_sf"/>
</dbReference>
<evidence type="ECO:0000256" key="6">
    <source>
        <dbReference type="ARBA" id="ARBA00022692"/>
    </source>
</evidence>
<keyword evidence="5 13" id="KW-0597">Phosphoprotein</keyword>
<keyword evidence="9 14" id="KW-1133">Transmembrane helix</keyword>
<dbReference type="CDD" id="cd00130">
    <property type="entry name" value="PAS"/>
    <property type="match status" value="2"/>
</dbReference>
<dbReference type="Pfam" id="PF08447">
    <property type="entry name" value="PAS_3"/>
    <property type="match status" value="1"/>
</dbReference>
<reference evidence="21 22" key="1">
    <citation type="submission" date="2021-08" db="EMBL/GenBank/DDBJ databases">
        <title>complete genome sequencing of Deefgea sp. D25.</title>
        <authorList>
            <person name="Bae J.-W."/>
            <person name="Gim D.-H."/>
        </authorList>
    </citation>
    <scope>NUCLEOTIDE SEQUENCE [LARGE SCALE GENOMIC DNA]</scope>
    <source>
        <strain evidence="21 22">D25</strain>
    </source>
</reference>
<dbReference type="Pfam" id="PF00989">
    <property type="entry name" value="PAS"/>
    <property type="match status" value="1"/>
</dbReference>
<feature type="domain" description="CHASE" evidence="19">
    <location>
        <begin position="53"/>
        <end position="243"/>
    </location>
</feature>
<feature type="domain" description="Histidine kinase" evidence="15">
    <location>
        <begin position="760"/>
        <end position="981"/>
    </location>
</feature>
<dbReference type="PROSITE" id="PS50839">
    <property type="entry name" value="CHASE"/>
    <property type="match status" value="1"/>
</dbReference>
<keyword evidence="22" id="KW-1185">Reference proteome</keyword>
<evidence type="ECO:0000256" key="9">
    <source>
        <dbReference type="ARBA" id="ARBA00022989"/>
    </source>
</evidence>
<dbReference type="SUPFAM" id="SSF55874">
    <property type="entry name" value="ATPase domain of HSP90 chaperone/DNA topoisomerase II/histidine kinase"/>
    <property type="match status" value="1"/>
</dbReference>
<dbReference type="Gene3D" id="3.40.50.2300">
    <property type="match status" value="2"/>
</dbReference>
<dbReference type="SUPFAM" id="SSF47226">
    <property type="entry name" value="Histidine-containing phosphotransfer domain, HPT domain"/>
    <property type="match status" value="1"/>
</dbReference>